<accession>A0AAV1X5U7</accession>
<dbReference type="EMBL" id="CAXHTB010000012">
    <property type="protein sequence ID" value="CAL0316732.1"/>
    <property type="molecule type" value="Genomic_DNA"/>
</dbReference>
<evidence type="ECO:0000313" key="1">
    <source>
        <dbReference type="EMBL" id="CAL0316732.1"/>
    </source>
</evidence>
<gene>
    <name evidence="1" type="ORF">LLUT_LOCUS17792</name>
</gene>
<dbReference type="InterPro" id="IPR036188">
    <property type="entry name" value="FAD/NAD-bd_sf"/>
</dbReference>
<dbReference type="Proteomes" id="UP001497480">
    <property type="component" value="Unassembled WGS sequence"/>
</dbReference>
<proteinExistence type="predicted"/>
<dbReference type="SUPFAM" id="SSF51905">
    <property type="entry name" value="FAD/NAD(P)-binding domain"/>
    <property type="match status" value="1"/>
</dbReference>
<keyword evidence="2" id="KW-1185">Reference proteome</keyword>
<dbReference type="PANTHER" id="PTHR42923">
    <property type="entry name" value="PROTOPORPHYRINOGEN OXIDASE"/>
    <property type="match status" value="1"/>
</dbReference>
<dbReference type="GO" id="GO:0016491">
    <property type="term" value="F:oxidoreductase activity"/>
    <property type="evidence" value="ECO:0007669"/>
    <property type="project" value="TreeGrafter"/>
</dbReference>
<dbReference type="PANTHER" id="PTHR42923:SF17">
    <property type="entry name" value="AMINE OXIDASE DOMAIN-CONTAINING PROTEIN"/>
    <property type="match status" value="1"/>
</dbReference>
<protein>
    <submittedName>
        <fullName evidence="1">Uncharacterized protein</fullName>
    </submittedName>
</protein>
<comment type="caution">
    <text evidence="1">The sequence shown here is derived from an EMBL/GenBank/DDBJ whole genome shotgun (WGS) entry which is preliminary data.</text>
</comment>
<dbReference type="Pfam" id="PF13450">
    <property type="entry name" value="NAD_binding_8"/>
    <property type="match status" value="1"/>
</dbReference>
<reference evidence="1 2" key="1">
    <citation type="submission" date="2024-03" db="EMBL/GenBank/DDBJ databases">
        <authorList>
            <person name="Martinez-Hernandez J."/>
        </authorList>
    </citation>
    <scope>NUCLEOTIDE SEQUENCE [LARGE SCALE GENOMIC DNA]</scope>
</reference>
<sequence length="156" mass="17048">MRVAVIGGGISGLVSAYVLAKEGVNVVLYVKEDYLGGHAKTVNVTNPNMMEFFESLGVDMELSDMSFSVSLDNGQGVEWGSRNGCVVSCKDGSQEMYDGCIMAVHAPDALRILGHEATHDERRILGAFQYVYRGWWTPVFFTAGLASAKFFIEHIS</sequence>
<evidence type="ECO:0000313" key="2">
    <source>
        <dbReference type="Proteomes" id="UP001497480"/>
    </source>
</evidence>
<dbReference type="PRINTS" id="PR00419">
    <property type="entry name" value="ADXRDTASE"/>
</dbReference>
<dbReference type="Gene3D" id="3.50.50.60">
    <property type="entry name" value="FAD/NAD(P)-binding domain"/>
    <property type="match status" value="1"/>
</dbReference>
<dbReference type="InterPro" id="IPR050464">
    <property type="entry name" value="Zeta_carotene_desat/Oxidored"/>
</dbReference>
<organism evidence="1 2">
    <name type="scientific">Lupinus luteus</name>
    <name type="common">European yellow lupine</name>
    <dbReference type="NCBI Taxonomy" id="3873"/>
    <lineage>
        <taxon>Eukaryota</taxon>
        <taxon>Viridiplantae</taxon>
        <taxon>Streptophyta</taxon>
        <taxon>Embryophyta</taxon>
        <taxon>Tracheophyta</taxon>
        <taxon>Spermatophyta</taxon>
        <taxon>Magnoliopsida</taxon>
        <taxon>eudicotyledons</taxon>
        <taxon>Gunneridae</taxon>
        <taxon>Pentapetalae</taxon>
        <taxon>rosids</taxon>
        <taxon>fabids</taxon>
        <taxon>Fabales</taxon>
        <taxon>Fabaceae</taxon>
        <taxon>Papilionoideae</taxon>
        <taxon>50 kb inversion clade</taxon>
        <taxon>genistoids sensu lato</taxon>
        <taxon>core genistoids</taxon>
        <taxon>Genisteae</taxon>
        <taxon>Lupinus</taxon>
    </lineage>
</organism>
<name>A0AAV1X5U7_LUPLU</name>
<dbReference type="AlphaFoldDB" id="A0AAV1X5U7"/>